<sequence>MPTFATPQPILARFELVVGEARIIASDRTDTVVDVQPSDATRSADVTAAAQTRVDYTDGRLTIITPRQRGFLGKPGSIDLRVELPTGSGVRADASVVTFRSQGPLGDCEFTSDVGDIHLEQTAALQLTSHAGNVTVERVVGRCEVKAGSGSVRVDDVDGPATIKNSNGASRVGAVTGDLRVNATNGAITIDRAHRSVGAKTANGSIQVGEVASGSVVLSTAVGGIDVGIRSGTAALVDARSKLGRVDNRLDAVAGPAESDDRVEIKARTALGDIKICRA</sequence>
<evidence type="ECO:0000313" key="2">
    <source>
        <dbReference type="Proteomes" id="UP000095210"/>
    </source>
</evidence>
<dbReference type="RefSeq" id="WP_069853794.1">
    <property type="nucleotide sequence ID" value="NZ_CP014859.1"/>
</dbReference>
<protein>
    <submittedName>
        <fullName evidence="1">DUF4098 family protein</fullName>
    </submittedName>
</protein>
<dbReference type="Proteomes" id="UP000095210">
    <property type="component" value="Chromosome"/>
</dbReference>
<accession>A0AAC9HR89</accession>
<keyword evidence="2" id="KW-1185">Reference proteome</keyword>
<proteinExistence type="predicted"/>
<gene>
    <name evidence="1" type="ORF">TL08_16570</name>
</gene>
<name>A0AAC9HR89_9PSEU</name>
<reference evidence="2" key="1">
    <citation type="submission" date="2016-03" db="EMBL/GenBank/DDBJ databases">
        <title>Complete genome sequence of the type strain Actinoalloteichus hymeniacidonis DSM 45092.</title>
        <authorList>
            <person name="Schaffert L."/>
            <person name="Albersmeier A."/>
            <person name="Winkler A."/>
            <person name="Kalinowski J."/>
            <person name="Zotchev S."/>
            <person name="Ruckert C."/>
        </authorList>
    </citation>
    <scope>NUCLEOTIDE SEQUENCE [LARGE SCALE GENOMIC DNA]</scope>
    <source>
        <strain evidence="2">HPA177(T) (DSM 45092(T))</strain>
    </source>
</reference>
<dbReference type="AlphaFoldDB" id="A0AAC9HR89"/>
<dbReference type="EMBL" id="CP014859">
    <property type="protein sequence ID" value="AOS64114.1"/>
    <property type="molecule type" value="Genomic_DNA"/>
</dbReference>
<evidence type="ECO:0000313" key="1">
    <source>
        <dbReference type="EMBL" id="AOS64114.1"/>
    </source>
</evidence>
<organism evidence="1 2">
    <name type="scientific">Actinoalloteichus hymeniacidonis</name>
    <dbReference type="NCBI Taxonomy" id="340345"/>
    <lineage>
        <taxon>Bacteria</taxon>
        <taxon>Bacillati</taxon>
        <taxon>Actinomycetota</taxon>
        <taxon>Actinomycetes</taxon>
        <taxon>Pseudonocardiales</taxon>
        <taxon>Pseudonocardiaceae</taxon>
        <taxon>Actinoalloteichus</taxon>
    </lineage>
</organism>
<dbReference type="KEGG" id="ahm:TL08_16570"/>